<reference evidence="7 8" key="1">
    <citation type="submission" date="2024-09" db="EMBL/GenBank/DDBJ databases">
        <title>Chromosome-scale assembly of Riccia fluitans.</title>
        <authorList>
            <person name="Paukszto L."/>
            <person name="Sawicki J."/>
            <person name="Karawczyk K."/>
            <person name="Piernik-Szablinska J."/>
            <person name="Szczecinska M."/>
            <person name="Mazdziarz M."/>
        </authorList>
    </citation>
    <scope>NUCLEOTIDE SEQUENCE [LARGE SCALE GENOMIC DNA]</scope>
    <source>
        <strain evidence="7">Rf_01</strain>
        <tissue evidence="7">Aerial parts of the thallus</tissue>
    </source>
</reference>
<dbReference type="AlphaFoldDB" id="A0ABD1Z0L8"/>
<evidence type="ECO:0000256" key="2">
    <source>
        <dbReference type="ARBA" id="ARBA00005581"/>
    </source>
</evidence>
<keyword evidence="4" id="KW-0964">Secreted</keyword>
<evidence type="ECO:0000313" key="8">
    <source>
        <dbReference type="Proteomes" id="UP001605036"/>
    </source>
</evidence>
<keyword evidence="3" id="KW-0713">Self-incompatibility</keyword>
<keyword evidence="8" id="KW-1185">Reference proteome</keyword>
<evidence type="ECO:0008006" key="9">
    <source>
        <dbReference type="Google" id="ProtNLM"/>
    </source>
</evidence>
<comment type="caution">
    <text evidence="7">The sequence shown here is derived from an EMBL/GenBank/DDBJ whole genome shotgun (WGS) entry which is preliminary data.</text>
</comment>
<proteinExistence type="inferred from homology"/>
<comment type="subcellular location">
    <subcellularLocation>
        <location evidence="1">Secreted</location>
    </subcellularLocation>
</comment>
<dbReference type="Pfam" id="PF05938">
    <property type="entry name" value="Self-incomp_S1"/>
    <property type="match status" value="1"/>
</dbReference>
<evidence type="ECO:0000256" key="6">
    <source>
        <dbReference type="SAM" id="SignalP"/>
    </source>
</evidence>
<dbReference type="GO" id="GO:0005576">
    <property type="term" value="C:extracellular region"/>
    <property type="evidence" value="ECO:0007669"/>
    <property type="project" value="UniProtKB-SubCell"/>
</dbReference>
<evidence type="ECO:0000256" key="5">
    <source>
        <dbReference type="ARBA" id="ARBA00022729"/>
    </source>
</evidence>
<feature type="signal peptide" evidence="6">
    <location>
        <begin position="1"/>
        <end position="16"/>
    </location>
</feature>
<gene>
    <name evidence="7" type="ORF">R1flu_008927</name>
</gene>
<sequence>MRRLVMAIFLLGYSHGAYVLPPNYGRFEVKDAMSSENVDRLGVHCQRPSLDLEEVLMYPGDVYIHDFYADERVVKGWTCHFYWYNRDSEDVQRTQDFQVWNMNGTSAYLDGCDYCRWKIREDGFYLQSRNSKETSKNTWTFMFEWNQPDSFTYEHGLEQTERVL</sequence>
<dbReference type="InterPro" id="IPR010264">
    <property type="entry name" value="Self-incomp_S1"/>
</dbReference>
<accession>A0ABD1Z0L8</accession>
<protein>
    <recommendedName>
        <fullName evidence="9">S-protein homolog</fullName>
    </recommendedName>
</protein>
<feature type="chain" id="PRO_5044858191" description="S-protein homolog" evidence="6">
    <location>
        <begin position="17"/>
        <end position="164"/>
    </location>
</feature>
<keyword evidence="5 6" id="KW-0732">Signal</keyword>
<evidence type="ECO:0000256" key="3">
    <source>
        <dbReference type="ARBA" id="ARBA00022471"/>
    </source>
</evidence>
<dbReference type="GO" id="GO:0060320">
    <property type="term" value="P:rejection of self pollen"/>
    <property type="evidence" value="ECO:0007669"/>
    <property type="project" value="UniProtKB-KW"/>
</dbReference>
<evidence type="ECO:0000313" key="7">
    <source>
        <dbReference type="EMBL" id="KAL2641340.1"/>
    </source>
</evidence>
<name>A0ABD1Z0L8_9MARC</name>
<organism evidence="7 8">
    <name type="scientific">Riccia fluitans</name>
    <dbReference type="NCBI Taxonomy" id="41844"/>
    <lineage>
        <taxon>Eukaryota</taxon>
        <taxon>Viridiplantae</taxon>
        <taxon>Streptophyta</taxon>
        <taxon>Embryophyta</taxon>
        <taxon>Marchantiophyta</taxon>
        <taxon>Marchantiopsida</taxon>
        <taxon>Marchantiidae</taxon>
        <taxon>Marchantiales</taxon>
        <taxon>Ricciaceae</taxon>
        <taxon>Riccia</taxon>
    </lineage>
</organism>
<dbReference type="EMBL" id="JBHFFA010000002">
    <property type="protein sequence ID" value="KAL2641340.1"/>
    <property type="molecule type" value="Genomic_DNA"/>
</dbReference>
<comment type="similarity">
    <text evidence="2">Belongs to the plant self-incompatibility (S1) protein family.</text>
</comment>
<dbReference type="Proteomes" id="UP001605036">
    <property type="component" value="Unassembled WGS sequence"/>
</dbReference>
<evidence type="ECO:0000256" key="4">
    <source>
        <dbReference type="ARBA" id="ARBA00022525"/>
    </source>
</evidence>
<evidence type="ECO:0000256" key="1">
    <source>
        <dbReference type="ARBA" id="ARBA00004613"/>
    </source>
</evidence>